<dbReference type="AlphaFoldDB" id="A0AA42BUK4"/>
<proteinExistence type="predicted"/>
<organism evidence="4 5">
    <name type="scientific">Ectobacillus ponti</name>
    <dbReference type="NCBI Taxonomy" id="2961894"/>
    <lineage>
        <taxon>Bacteria</taxon>
        <taxon>Bacillati</taxon>
        <taxon>Bacillota</taxon>
        <taxon>Bacilli</taxon>
        <taxon>Bacillales</taxon>
        <taxon>Bacillaceae</taxon>
        <taxon>Ectobacillus</taxon>
    </lineage>
</organism>
<dbReference type="Pfam" id="PF13174">
    <property type="entry name" value="TPR_6"/>
    <property type="match status" value="1"/>
</dbReference>
<evidence type="ECO:0000256" key="2">
    <source>
        <dbReference type="ARBA" id="ARBA00022803"/>
    </source>
</evidence>
<sequence>MGKNQNMREDKGQVITFHQSGRFFYEKGMRALRRHDVDEAIRYLQRAAEIEPEPFILCELAAALAEAGSYHESNQVLQDVLRAHPKMEECYFYMADNYANLGLFYQAKKYARQYLDVTKQEEYVEDALELLDIIAEEESGDEIEGEDELILLQERANAHIRNGQLEEAVFILHSIIKQYPEFWAAYNNLAIVRFQLGDVKDALRIAEEVLERNPGNLHALCNSLIFLYSIGEIEQVNKLAAGLEHVYPMMVEQRFKLGTTLATIGRYEDAYRWLKLLKRYGYEGDFSFYYWLAYTAYKTGDQATADKVWKQVVEMYPDRAGKEPWHLAEEHHEDAHLLLKHLEDAFEGEQSLEGKLMGLYFINKVDLPERIGLLFAYIQQEEPVLSQMARYLFLEASGKQVPKELQEFRNCVEAAEALYNRNEPDQFVEDCLWLLFKVFADSYQHQSFKNAAGWAAAVEYITRSTQKRNMTQAEIGHIYNISISTLRKYVQTVKQLGR</sequence>
<dbReference type="RefSeq" id="WP_254760538.1">
    <property type="nucleotide sequence ID" value="NZ_JANCLT010000013.1"/>
</dbReference>
<keyword evidence="2 3" id="KW-0802">TPR repeat</keyword>
<dbReference type="SUPFAM" id="SSF48452">
    <property type="entry name" value="TPR-like"/>
    <property type="match status" value="2"/>
</dbReference>
<name>A0AA42BUK4_9BACI</name>
<dbReference type="Proteomes" id="UP001156102">
    <property type="component" value="Unassembled WGS sequence"/>
</dbReference>
<dbReference type="EMBL" id="JANCLT010000013">
    <property type="protein sequence ID" value="MCP8970618.1"/>
    <property type="molecule type" value="Genomic_DNA"/>
</dbReference>
<feature type="repeat" description="TPR" evidence="3">
    <location>
        <begin position="183"/>
        <end position="216"/>
    </location>
</feature>
<gene>
    <name evidence="4" type="ORF">NK662_19045</name>
</gene>
<dbReference type="InterPro" id="IPR051012">
    <property type="entry name" value="CellSynth/LPSAsmb/PSIAsmb"/>
</dbReference>
<dbReference type="InterPro" id="IPR011990">
    <property type="entry name" value="TPR-like_helical_dom_sf"/>
</dbReference>
<dbReference type="PANTHER" id="PTHR45586:SF1">
    <property type="entry name" value="LIPOPOLYSACCHARIDE ASSEMBLY PROTEIN B"/>
    <property type="match status" value="1"/>
</dbReference>
<protein>
    <submittedName>
        <fullName evidence="4">Tetratricopeptide repeat protein</fullName>
    </submittedName>
</protein>
<keyword evidence="1" id="KW-0677">Repeat</keyword>
<evidence type="ECO:0000256" key="3">
    <source>
        <dbReference type="PROSITE-ProRule" id="PRU00339"/>
    </source>
</evidence>
<dbReference type="PROSITE" id="PS50005">
    <property type="entry name" value="TPR"/>
    <property type="match status" value="2"/>
</dbReference>
<dbReference type="PANTHER" id="PTHR45586">
    <property type="entry name" value="TPR REPEAT-CONTAINING PROTEIN PA4667"/>
    <property type="match status" value="1"/>
</dbReference>
<evidence type="ECO:0000313" key="5">
    <source>
        <dbReference type="Proteomes" id="UP001156102"/>
    </source>
</evidence>
<evidence type="ECO:0000313" key="4">
    <source>
        <dbReference type="EMBL" id="MCP8970618.1"/>
    </source>
</evidence>
<feature type="repeat" description="TPR" evidence="3">
    <location>
        <begin position="21"/>
        <end position="54"/>
    </location>
</feature>
<dbReference type="Pfam" id="PF14559">
    <property type="entry name" value="TPR_19"/>
    <property type="match status" value="1"/>
</dbReference>
<dbReference type="Gene3D" id="1.25.40.10">
    <property type="entry name" value="Tetratricopeptide repeat domain"/>
    <property type="match status" value="2"/>
</dbReference>
<comment type="caution">
    <text evidence="4">The sequence shown here is derived from an EMBL/GenBank/DDBJ whole genome shotgun (WGS) entry which is preliminary data.</text>
</comment>
<accession>A0AA42BUK4</accession>
<dbReference type="SMART" id="SM00028">
    <property type="entry name" value="TPR"/>
    <property type="match status" value="4"/>
</dbReference>
<dbReference type="InterPro" id="IPR019734">
    <property type="entry name" value="TPR_rpt"/>
</dbReference>
<reference evidence="4" key="1">
    <citation type="submission" date="2022-07" db="EMBL/GenBank/DDBJ databases">
        <authorList>
            <person name="Li W.-J."/>
            <person name="Deng Q.-Q."/>
        </authorList>
    </citation>
    <scope>NUCLEOTIDE SEQUENCE</scope>
    <source>
        <strain evidence="4">SYSU M60031</strain>
    </source>
</reference>
<keyword evidence="5" id="KW-1185">Reference proteome</keyword>
<dbReference type="Pfam" id="PF13432">
    <property type="entry name" value="TPR_16"/>
    <property type="match status" value="1"/>
</dbReference>
<evidence type="ECO:0000256" key="1">
    <source>
        <dbReference type="ARBA" id="ARBA00022737"/>
    </source>
</evidence>